<comment type="similarity">
    <text evidence="1 3">Belongs to the Nudix hydrolase family.</text>
</comment>
<comment type="caution">
    <text evidence="5">The sequence shown here is derived from an EMBL/GenBank/DDBJ whole genome shotgun (WGS) entry which is preliminary data.</text>
</comment>
<dbReference type="Proteomes" id="UP001361570">
    <property type="component" value="Unassembled WGS sequence"/>
</dbReference>
<dbReference type="Pfam" id="PF00293">
    <property type="entry name" value="NUDIX"/>
    <property type="match status" value="1"/>
</dbReference>
<evidence type="ECO:0000313" key="5">
    <source>
        <dbReference type="EMBL" id="MEI4272080.1"/>
    </source>
</evidence>
<sequence length="135" mass="13839">MDGLVACVGAVVHDPDGRLLVVQRAHDPDRGAWSVPGGRVEAGEDDATAVVREVREETGLHVRAGAVAGRVLVPAARPRYAVVDLVCTLVDPAATPVAGDDAAAAAFVDRATLEGLRCTPGLLSALGGWGLLPRC</sequence>
<dbReference type="PANTHER" id="PTHR43736">
    <property type="entry name" value="ADP-RIBOSE PYROPHOSPHATASE"/>
    <property type="match status" value="1"/>
</dbReference>
<dbReference type="GO" id="GO:0016787">
    <property type="term" value="F:hydrolase activity"/>
    <property type="evidence" value="ECO:0007669"/>
    <property type="project" value="UniProtKB-KW"/>
</dbReference>
<dbReference type="Gene3D" id="3.90.79.10">
    <property type="entry name" value="Nucleoside Triphosphate Pyrophosphohydrolase"/>
    <property type="match status" value="1"/>
</dbReference>
<dbReference type="InterPro" id="IPR015797">
    <property type="entry name" value="NUDIX_hydrolase-like_dom_sf"/>
</dbReference>
<dbReference type="InterPro" id="IPR020084">
    <property type="entry name" value="NUDIX_hydrolase_CS"/>
</dbReference>
<evidence type="ECO:0000256" key="2">
    <source>
        <dbReference type="ARBA" id="ARBA00022801"/>
    </source>
</evidence>
<evidence type="ECO:0000256" key="1">
    <source>
        <dbReference type="ARBA" id="ARBA00005582"/>
    </source>
</evidence>
<keyword evidence="6" id="KW-1185">Reference proteome</keyword>
<dbReference type="InterPro" id="IPR020476">
    <property type="entry name" value="Nudix_hydrolase"/>
</dbReference>
<dbReference type="RefSeq" id="WP_336404215.1">
    <property type="nucleotide sequence ID" value="NZ_JBAPLU010000008.1"/>
</dbReference>
<dbReference type="PROSITE" id="PS00893">
    <property type="entry name" value="NUDIX_BOX"/>
    <property type="match status" value="1"/>
</dbReference>
<gene>
    <name evidence="5" type="ORF">TEK04_10135</name>
</gene>
<reference evidence="5 6" key="1">
    <citation type="submission" date="2024-03" db="EMBL/GenBank/DDBJ databases">
        <title>Draft genome sequence of Klenkia sp. LSe6-5.</title>
        <authorList>
            <person name="Duangmal K."/>
            <person name="Chantavorakit T."/>
        </authorList>
    </citation>
    <scope>NUCLEOTIDE SEQUENCE [LARGE SCALE GENOMIC DNA]</scope>
    <source>
        <strain evidence="5 6">LSe6-5</strain>
    </source>
</reference>
<name>A0ABU8DTA1_9ACTN</name>
<accession>A0ABU8DTA1</accession>
<proteinExistence type="inferred from homology"/>
<dbReference type="PRINTS" id="PR00502">
    <property type="entry name" value="NUDIXFAMILY"/>
</dbReference>
<evidence type="ECO:0000259" key="4">
    <source>
        <dbReference type="PROSITE" id="PS51462"/>
    </source>
</evidence>
<dbReference type="InterPro" id="IPR000086">
    <property type="entry name" value="NUDIX_hydrolase_dom"/>
</dbReference>
<dbReference type="CDD" id="cd02883">
    <property type="entry name" value="NUDIX_Hydrolase"/>
    <property type="match status" value="1"/>
</dbReference>
<organism evidence="5 6">
    <name type="scientific">Klenkia sesuvii</name>
    <dbReference type="NCBI Taxonomy" id="3103137"/>
    <lineage>
        <taxon>Bacteria</taxon>
        <taxon>Bacillati</taxon>
        <taxon>Actinomycetota</taxon>
        <taxon>Actinomycetes</taxon>
        <taxon>Geodermatophilales</taxon>
        <taxon>Geodermatophilaceae</taxon>
        <taxon>Klenkia</taxon>
    </lineage>
</organism>
<keyword evidence="2 3" id="KW-0378">Hydrolase</keyword>
<dbReference type="SUPFAM" id="SSF55811">
    <property type="entry name" value="Nudix"/>
    <property type="match status" value="1"/>
</dbReference>
<dbReference type="PROSITE" id="PS51462">
    <property type="entry name" value="NUDIX"/>
    <property type="match status" value="1"/>
</dbReference>
<dbReference type="EC" id="3.6.-.-" evidence="5"/>
<feature type="domain" description="Nudix hydrolase" evidence="4">
    <location>
        <begin position="3"/>
        <end position="131"/>
    </location>
</feature>
<protein>
    <submittedName>
        <fullName evidence="5">NUDIX hydrolase</fullName>
        <ecNumber evidence="5">3.6.-.-</ecNumber>
    </submittedName>
</protein>
<dbReference type="EMBL" id="JBAPLU010000008">
    <property type="protein sequence ID" value="MEI4272080.1"/>
    <property type="molecule type" value="Genomic_DNA"/>
</dbReference>
<evidence type="ECO:0000256" key="3">
    <source>
        <dbReference type="RuleBase" id="RU003476"/>
    </source>
</evidence>
<evidence type="ECO:0000313" key="6">
    <source>
        <dbReference type="Proteomes" id="UP001361570"/>
    </source>
</evidence>
<dbReference type="PANTHER" id="PTHR43736:SF1">
    <property type="entry name" value="DIHYDRONEOPTERIN TRIPHOSPHATE DIPHOSPHATASE"/>
    <property type="match status" value="1"/>
</dbReference>